<evidence type="ECO:0000313" key="1">
    <source>
        <dbReference type="EMBL" id="CAG9125502.1"/>
    </source>
</evidence>
<accession>A0A8S4FEQ5</accession>
<comment type="caution">
    <text evidence="1">The sequence shown here is derived from an EMBL/GenBank/DDBJ whole genome shotgun (WGS) entry which is preliminary data.</text>
</comment>
<dbReference type="Proteomes" id="UP000653454">
    <property type="component" value="Unassembled WGS sequence"/>
</dbReference>
<dbReference type="EMBL" id="CAJHNJ030000031">
    <property type="protein sequence ID" value="CAG9125502.1"/>
    <property type="molecule type" value="Genomic_DNA"/>
</dbReference>
<reference evidence="1" key="1">
    <citation type="submission" date="2020-11" db="EMBL/GenBank/DDBJ databases">
        <authorList>
            <person name="Whiteford S."/>
        </authorList>
    </citation>
    <scope>NUCLEOTIDE SEQUENCE</scope>
</reference>
<organism evidence="1 2">
    <name type="scientific">Plutella xylostella</name>
    <name type="common">Diamondback moth</name>
    <name type="synonym">Plutella maculipennis</name>
    <dbReference type="NCBI Taxonomy" id="51655"/>
    <lineage>
        <taxon>Eukaryota</taxon>
        <taxon>Metazoa</taxon>
        <taxon>Ecdysozoa</taxon>
        <taxon>Arthropoda</taxon>
        <taxon>Hexapoda</taxon>
        <taxon>Insecta</taxon>
        <taxon>Pterygota</taxon>
        <taxon>Neoptera</taxon>
        <taxon>Endopterygota</taxon>
        <taxon>Lepidoptera</taxon>
        <taxon>Glossata</taxon>
        <taxon>Ditrysia</taxon>
        <taxon>Yponomeutoidea</taxon>
        <taxon>Plutellidae</taxon>
        <taxon>Plutella</taxon>
    </lineage>
</organism>
<name>A0A8S4FEQ5_PLUXY</name>
<proteinExistence type="predicted"/>
<sequence length="182" mass="19930">MVIHRRASFGVPEVKTAHQLRLSVRMCQHESYSCFVLLCLLVGQNVSTSTMTSLVVMVVDEGQRVFMGKHTPCRSEVTQPSHLVVSSEYSTQFQSVSEFSDRCKCAVLFLPDYFTSKINNFLVDVRSSTVGESVSGIQIVKSAVDGIEVSWPHVLGGVDSESGNTVVDQLVHVVSDSSTDVI</sequence>
<keyword evidence="2" id="KW-1185">Reference proteome</keyword>
<dbReference type="AlphaFoldDB" id="A0A8S4FEQ5"/>
<gene>
    <name evidence="1" type="ORF">PLXY2_LOCUS8394</name>
</gene>
<protein>
    <submittedName>
        <fullName evidence="1">(diamondback moth) hypothetical protein</fullName>
    </submittedName>
</protein>
<evidence type="ECO:0000313" key="2">
    <source>
        <dbReference type="Proteomes" id="UP000653454"/>
    </source>
</evidence>